<dbReference type="Proteomes" id="UP000824025">
    <property type="component" value="Unassembled WGS sequence"/>
</dbReference>
<reference evidence="1" key="2">
    <citation type="submission" date="2021-04" db="EMBL/GenBank/DDBJ databases">
        <authorList>
            <person name="Gilroy R."/>
        </authorList>
    </citation>
    <scope>NUCLEOTIDE SEQUENCE</scope>
    <source>
        <strain evidence="1">CHK192-19661</strain>
    </source>
</reference>
<protein>
    <submittedName>
        <fullName evidence="1">Uncharacterized protein</fullName>
    </submittedName>
</protein>
<dbReference type="EMBL" id="DXCF01000015">
    <property type="protein sequence ID" value="HIZ09411.1"/>
    <property type="molecule type" value="Genomic_DNA"/>
</dbReference>
<evidence type="ECO:0000313" key="2">
    <source>
        <dbReference type="Proteomes" id="UP000824025"/>
    </source>
</evidence>
<sequence>MPEIDRAARRFPVPPAPSAVTTWKKLKPKTEKRCVFAAEKAVKAVCADAFFHAFFPFGLDKNSYRRYND</sequence>
<comment type="caution">
    <text evidence="1">The sequence shown here is derived from an EMBL/GenBank/DDBJ whole genome shotgun (WGS) entry which is preliminary data.</text>
</comment>
<reference evidence="1" key="1">
    <citation type="journal article" date="2021" name="PeerJ">
        <title>Extensive microbial diversity within the chicken gut microbiome revealed by metagenomics and culture.</title>
        <authorList>
            <person name="Gilroy R."/>
            <person name="Ravi A."/>
            <person name="Getino M."/>
            <person name="Pursley I."/>
            <person name="Horton D.L."/>
            <person name="Alikhan N.F."/>
            <person name="Baker D."/>
            <person name="Gharbi K."/>
            <person name="Hall N."/>
            <person name="Watson M."/>
            <person name="Adriaenssens E.M."/>
            <person name="Foster-Nyarko E."/>
            <person name="Jarju S."/>
            <person name="Secka A."/>
            <person name="Antonio M."/>
            <person name="Oren A."/>
            <person name="Chaudhuri R.R."/>
            <person name="La Ragione R."/>
            <person name="Hildebrand F."/>
            <person name="Pallen M.J."/>
        </authorList>
    </citation>
    <scope>NUCLEOTIDE SEQUENCE</scope>
    <source>
        <strain evidence="1">CHK192-19661</strain>
    </source>
</reference>
<organism evidence="1 2">
    <name type="scientific">Candidatus Borkfalkia avicola</name>
    <dbReference type="NCBI Taxonomy" id="2838503"/>
    <lineage>
        <taxon>Bacteria</taxon>
        <taxon>Bacillati</taxon>
        <taxon>Bacillota</taxon>
        <taxon>Clostridia</taxon>
        <taxon>Christensenellales</taxon>
        <taxon>Christensenellaceae</taxon>
        <taxon>Candidatus Borkfalkia</taxon>
    </lineage>
</organism>
<gene>
    <name evidence="1" type="ORF">H9726_02865</name>
</gene>
<accession>A0A9D2D6M7</accession>
<dbReference type="AlphaFoldDB" id="A0A9D2D6M7"/>
<proteinExistence type="predicted"/>
<name>A0A9D2D6M7_9FIRM</name>
<evidence type="ECO:0000313" key="1">
    <source>
        <dbReference type="EMBL" id="HIZ09411.1"/>
    </source>
</evidence>